<keyword evidence="1" id="KW-1133">Transmembrane helix</keyword>
<evidence type="ECO:0000256" key="1">
    <source>
        <dbReference type="SAM" id="Phobius"/>
    </source>
</evidence>
<accession>A0A368N0E3</accession>
<dbReference type="AlphaFoldDB" id="A0A368N0E3"/>
<comment type="caution">
    <text evidence="3">The sequence shown here is derived from an EMBL/GenBank/DDBJ whole genome shotgun (WGS) entry which is preliminary data.</text>
</comment>
<feature type="domain" description="2TM" evidence="2">
    <location>
        <begin position="14"/>
        <end position="93"/>
    </location>
</feature>
<evidence type="ECO:0000313" key="4">
    <source>
        <dbReference type="Proteomes" id="UP000252172"/>
    </source>
</evidence>
<protein>
    <recommendedName>
        <fullName evidence="2">2TM domain-containing protein</fullName>
    </recommendedName>
</protein>
<proteinExistence type="predicted"/>
<keyword evidence="4" id="KW-1185">Reference proteome</keyword>
<name>A0A368N0E3_9FLAO</name>
<dbReference type="OrthoDB" id="1495672at2"/>
<keyword evidence="1" id="KW-0812">Transmembrane</keyword>
<dbReference type="RefSeq" id="WP_114302951.1">
    <property type="nucleotide sequence ID" value="NZ_QPIE01000002.1"/>
</dbReference>
<dbReference type="EMBL" id="QPIE01000002">
    <property type="protein sequence ID" value="RCU43972.1"/>
    <property type="molecule type" value="Genomic_DNA"/>
</dbReference>
<feature type="transmembrane region" description="Helical" evidence="1">
    <location>
        <begin position="55"/>
        <end position="79"/>
    </location>
</feature>
<evidence type="ECO:0000259" key="2">
    <source>
        <dbReference type="Pfam" id="PF13239"/>
    </source>
</evidence>
<gene>
    <name evidence="3" type="ORF">DQ356_02830</name>
</gene>
<feature type="transmembrane region" description="Helical" evidence="1">
    <location>
        <begin position="24"/>
        <end position="43"/>
    </location>
</feature>
<reference evidence="3 4" key="1">
    <citation type="submission" date="2018-07" db="EMBL/GenBank/DDBJ databases">
        <title>Chryseobacterium lacus sp. nov., isolated from lake water.</title>
        <authorList>
            <person name="Li C.-M."/>
        </authorList>
    </citation>
    <scope>NUCLEOTIDE SEQUENCE [LARGE SCALE GENOMIC DNA]</scope>
    <source>
        <strain evidence="3 4">YLOS41</strain>
    </source>
</reference>
<dbReference type="Proteomes" id="UP000252172">
    <property type="component" value="Unassembled WGS sequence"/>
</dbReference>
<keyword evidence="1" id="KW-0472">Membrane</keyword>
<evidence type="ECO:0000313" key="3">
    <source>
        <dbReference type="EMBL" id="RCU43972.1"/>
    </source>
</evidence>
<dbReference type="InterPro" id="IPR025698">
    <property type="entry name" value="2TM_dom"/>
</dbReference>
<organism evidence="3 4">
    <name type="scientific">Chryseobacterium lacus</name>
    <dbReference type="NCBI Taxonomy" id="2058346"/>
    <lineage>
        <taxon>Bacteria</taxon>
        <taxon>Pseudomonadati</taxon>
        <taxon>Bacteroidota</taxon>
        <taxon>Flavobacteriia</taxon>
        <taxon>Flavobacteriales</taxon>
        <taxon>Weeksellaceae</taxon>
        <taxon>Chryseobacterium group</taxon>
        <taxon>Chryseobacterium</taxon>
    </lineage>
</organism>
<dbReference type="Pfam" id="PF13239">
    <property type="entry name" value="2TM"/>
    <property type="match status" value="1"/>
</dbReference>
<sequence>MENPDHNNERYLAAKRRVKEMKSFYIHATVYVFVNLFIIVQNVRGGGHWTDMNNYWTALFWGIGLLAHALSVFMPRFFLGKDWEERKIKELMDKYRQ</sequence>